<name>A0AB36R421_9HYPH</name>
<dbReference type="AlphaFoldDB" id="A0AB36R421"/>
<protein>
    <submittedName>
        <fullName evidence="2">Uncharacterized protein</fullName>
    </submittedName>
</protein>
<dbReference type="RefSeq" id="WP_095488356.1">
    <property type="nucleotide sequence ID" value="NZ_CP088151.1"/>
</dbReference>
<evidence type="ECO:0000256" key="1">
    <source>
        <dbReference type="SAM" id="MobiDB-lite"/>
    </source>
</evidence>
<proteinExistence type="predicted"/>
<keyword evidence="3" id="KW-1185">Reference proteome</keyword>
<accession>A0AB36R421</accession>
<reference evidence="3" key="1">
    <citation type="submission" date="2017-08" db="EMBL/GenBank/DDBJ databases">
        <title>Mesorhizobium wenxinae sp. nov., a novel rhizobial species isolated from root nodules of chickpea (Cicer arietinum L.).</title>
        <authorList>
            <person name="Zhang J."/>
        </authorList>
    </citation>
    <scope>NUCLEOTIDE SEQUENCE [LARGE SCALE GENOMIC DNA]</scope>
    <source>
        <strain evidence="3">USDA 3392</strain>
    </source>
</reference>
<feature type="region of interest" description="Disordered" evidence="1">
    <location>
        <begin position="1"/>
        <end position="28"/>
    </location>
</feature>
<dbReference type="EMBL" id="NPKI01000037">
    <property type="protein sequence ID" value="PAP99048.1"/>
    <property type="molecule type" value="Genomic_DNA"/>
</dbReference>
<gene>
    <name evidence="2" type="ORF">CIT25_27585</name>
</gene>
<sequence length="63" mass="7256">MERLSKITMSDMRRQKKPPLWQYGGLGGREATHNAMKSMTRMAEGKPPRGWQWLLQKGEGLRG</sequence>
<evidence type="ECO:0000313" key="2">
    <source>
        <dbReference type="EMBL" id="PAP99048.1"/>
    </source>
</evidence>
<comment type="caution">
    <text evidence="2">The sequence shown here is derived from an EMBL/GenBank/DDBJ whole genome shotgun (WGS) entry which is preliminary data.</text>
</comment>
<organism evidence="2 3">
    <name type="scientific">Mesorhizobium mediterraneum</name>
    <dbReference type="NCBI Taxonomy" id="43617"/>
    <lineage>
        <taxon>Bacteria</taxon>
        <taxon>Pseudomonadati</taxon>
        <taxon>Pseudomonadota</taxon>
        <taxon>Alphaproteobacteria</taxon>
        <taxon>Hyphomicrobiales</taxon>
        <taxon>Phyllobacteriaceae</taxon>
        <taxon>Mesorhizobium</taxon>
    </lineage>
</organism>
<evidence type="ECO:0000313" key="3">
    <source>
        <dbReference type="Proteomes" id="UP000216215"/>
    </source>
</evidence>
<dbReference type="Proteomes" id="UP000216215">
    <property type="component" value="Unassembled WGS sequence"/>
</dbReference>